<accession>A0A6L2MEM0</accession>
<feature type="compositionally biased region" description="Polar residues" evidence="1">
    <location>
        <begin position="386"/>
        <end position="407"/>
    </location>
</feature>
<name>A0A6L2MEM0_TANCI</name>
<dbReference type="InterPro" id="IPR057670">
    <property type="entry name" value="SH3_retrovirus"/>
</dbReference>
<proteinExistence type="predicted"/>
<gene>
    <name evidence="3" type="ORF">Tci_042633</name>
</gene>
<sequence length="438" mass="50313">MLCYLAGMEPYYLKCIKDGLFQPKTVEGDAKLESQWTPDERRVVVQDQHLKSIIMSCLPDDVMESNKALVAEIFDWDEEEVFEDEQVTQVNVLMALADDELTVGKSHARNGEWVGITIRKILKAKAKPFLPCTHCSFNDHRPDDCRSYTECEMCESYDHSTLGHSRVIHIKAEVLAESSQSNESSIGVRKLRLQRPGSPPKSGFTKESNPSLSFMQRHIREPIWERIPDISYFYVFGCLVFIHNHKDHLGKFDTKAYDGYFLGYSSVLKVFRVYNTRRQQIEETYHVTFNESMEAIRFTNTLVDEIGIDNSFRYPPDEFLHKDDLFRQYQVDFDISYYVIPHGRSLTKLTQENHVPEVIVPNEHEVPLTKDIEDPPDVINIKGTHEQNVQDDQSITQPTDVPSGNNTKVLRTITEPLVPNVPQSYIPNQASTSSHPAP</sequence>
<dbReference type="EMBL" id="BKCJ010006157">
    <property type="protein sequence ID" value="GEU70655.1"/>
    <property type="molecule type" value="Genomic_DNA"/>
</dbReference>
<feature type="region of interest" description="Disordered" evidence="1">
    <location>
        <begin position="385"/>
        <end position="407"/>
    </location>
</feature>
<feature type="region of interest" description="Disordered" evidence="1">
    <location>
        <begin position="419"/>
        <end position="438"/>
    </location>
</feature>
<feature type="domain" description="Retroviral polymerase SH3-like" evidence="2">
    <location>
        <begin position="238"/>
        <end position="292"/>
    </location>
</feature>
<evidence type="ECO:0000259" key="2">
    <source>
        <dbReference type="Pfam" id="PF25597"/>
    </source>
</evidence>
<evidence type="ECO:0000313" key="3">
    <source>
        <dbReference type="EMBL" id="GEU70655.1"/>
    </source>
</evidence>
<organism evidence="3">
    <name type="scientific">Tanacetum cinerariifolium</name>
    <name type="common">Dalmatian daisy</name>
    <name type="synonym">Chrysanthemum cinerariifolium</name>
    <dbReference type="NCBI Taxonomy" id="118510"/>
    <lineage>
        <taxon>Eukaryota</taxon>
        <taxon>Viridiplantae</taxon>
        <taxon>Streptophyta</taxon>
        <taxon>Embryophyta</taxon>
        <taxon>Tracheophyta</taxon>
        <taxon>Spermatophyta</taxon>
        <taxon>Magnoliopsida</taxon>
        <taxon>eudicotyledons</taxon>
        <taxon>Gunneridae</taxon>
        <taxon>Pentapetalae</taxon>
        <taxon>asterids</taxon>
        <taxon>campanulids</taxon>
        <taxon>Asterales</taxon>
        <taxon>Asteraceae</taxon>
        <taxon>Asteroideae</taxon>
        <taxon>Anthemideae</taxon>
        <taxon>Anthemidinae</taxon>
        <taxon>Tanacetum</taxon>
    </lineage>
</organism>
<evidence type="ECO:0000256" key="1">
    <source>
        <dbReference type="SAM" id="MobiDB-lite"/>
    </source>
</evidence>
<comment type="caution">
    <text evidence="3">The sequence shown here is derived from an EMBL/GenBank/DDBJ whole genome shotgun (WGS) entry which is preliminary data.</text>
</comment>
<dbReference type="Pfam" id="PF25597">
    <property type="entry name" value="SH3_retrovirus"/>
    <property type="match status" value="1"/>
</dbReference>
<feature type="compositionally biased region" description="Polar residues" evidence="1">
    <location>
        <begin position="421"/>
        <end position="438"/>
    </location>
</feature>
<reference evidence="3" key="1">
    <citation type="journal article" date="2019" name="Sci. Rep.">
        <title>Draft genome of Tanacetum cinerariifolium, the natural source of mosquito coil.</title>
        <authorList>
            <person name="Yamashiro T."/>
            <person name="Shiraishi A."/>
            <person name="Satake H."/>
            <person name="Nakayama K."/>
        </authorList>
    </citation>
    <scope>NUCLEOTIDE SEQUENCE</scope>
</reference>
<dbReference type="AlphaFoldDB" id="A0A6L2MEM0"/>
<protein>
    <submittedName>
        <fullName evidence="3">Retrovirus-related Pol polyprotein from transposon TNT 1-94</fullName>
    </submittedName>
</protein>